<feature type="region of interest" description="Disordered" evidence="3">
    <location>
        <begin position="281"/>
        <end position="325"/>
    </location>
</feature>
<reference evidence="5 6" key="1">
    <citation type="journal article" date="2020" name="ISME J.">
        <title>Uncovering the hidden diversity of litter-decomposition mechanisms in mushroom-forming fungi.</title>
        <authorList>
            <person name="Floudas D."/>
            <person name="Bentzer J."/>
            <person name="Ahren D."/>
            <person name="Johansson T."/>
            <person name="Persson P."/>
            <person name="Tunlid A."/>
        </authorList>
    </citation>
    <scope>NUCLEOTIDE SEQUENCE [LARGE SCALE GENOMIC DNA]</scope>
    <source>
        <strain evidence="5 6">CBS 101986</strain>
    </source>
</reference>
<dbReference type="SMART" id="SM00298">
    <property type="entry name" value="CHROMO"/>
    <property type="match status" value="1"/>
</dbReference>
<gene>
    <name evidence="5" type="ORF">D9619_003055</name>
</gene>
<keyword evidence="6" id="KW-1185">Reference proteome</keyword>
<feature type="domain" description="Chromo" evidence="4">
    <location>
        <begin position="10"/>
        <end position="72"/>
    </location>
</feature>
<dbReference type="EMBL" id="JAACJJ010000056">
    <property type="protein sequence ID" value="KAF5311922.1"/>
    <property type="molecule type" value="Genomic_DNA"/>
</dbReference>
<organism evidence="5 6">
    <name type="scientific">Psilocybe cf. subviscida</name>
    <dbReference type="NCBI Taxonomy" id="2480587"/>
    <lineage>
        <taxon>Eukaryota</taxon>
        <taxon>Fungi</taxon>
        <taxon>Dikarya</taxon>
        <taxon>Basidiomycota</taxon>
        <taxon>Agaricomycotina</taxon>
        <taxon>Agaricomycetes</taxon>
        <taxon>Agaricomycetidae</taxon>
        <taxon>Agaricales</taxon>
        <taxon>Agaricineae</taxon>
        <taxon>Strophariaceae</taxon>
        <taxon>Psilocybe</taxon>
    </lineage>
</organism>
<feature type="region of interest" description="Disordered" evidence="3">
    <location>
        <begin position="235"/>
        <end position="261"/>
    </location>
</feature>
<evidence type="ECO:0000313" key="5">
    <source>
        <dbReference type="EMBL" id="KAF5311922.1"/>
    </source>
</evidence>
<comment type="subcellular location">
    <subcellularLocation>
        <location evidence="1">Nucleus</location>
    </subcellularLocation>
</comment>
<feature type="region of interest" description="Disordered" evidence="3">
    <location>
        <begin position="101"/>
        <end position="165"/>
    </location>
</feature>
<name>A0A8H5ETM9_9AGAR</name>
<dbReference type="OrthoDB" id="433924at2759"/>
<dbReference type="InterPro" id="IPR023780">
    <property type="entry name" value="Chromo_domain"/>
</dbReference>
<dbReference type="GO" id="GO:0005634">
    <property type="term" value="C:nucleus"/>
    <property type="evidence" value="ECO:0007669"/>
    <property type="project" value="UniProtKB-SubCell"/>
</dbReference>
<dbReference type="Gene3D" id="2.40.50.40">
    <property type="match status" value="1"/>
</dbReference>
<accession>A0A8H5ETM9</accession>
<dbReference type="Proteomes" id="UP000567179">
    <property type="component" value="Unassembled WGS sequence"/>
</dbReference>
<comment type="caution">
    <text evidence="5">The sequence shown here is derived from an EMBL/GenBank/DDBJ whole genome shotgun (WGS) entry which is preliminary data.</text>
</comment>
<evidence type="ECO:0000259" key="4">
    <source>
        <dbReference type="PROSITE" id="PS50013"/>
    </source>
</evidence>
<feature type="compositionally biased region" description="Polar residues" evidence="3">
    <location>
        <begin position="309"/>
        <end position="324"/>
    </location>
</feature>
<evidence type="ECO:0000256" key="3">
    <source>
        <dbReference type="SAM" id="MobiDB-lite"/>
    </source>
</evidence>
<dbReference type="Pfam" id="PF00385">
    <property type="entry name" value="Chromo"/>
    <property type="match status" value="1"/>
</dbReference>
<proteinExistence type="predicted"/>
<dbReference type="InterPro" id="IPR051219">
    <property type="entry name" value="Heterochromatin_chromo-domain"/>
</dbReference>
<dbReference type="PROSITE" id="PS50013">
    <property type="entry name" value="CHROMO_2"/>
    <property type="match status" value="1"/>
</dbReference>
<dbReference type="GO" id="GO:0006338">
    <property type="term" value="P:chromatin remodeling"/>
    <property type="evidence" value="ECO:0007669"/>
    <property type="project" value="UniProtKB-ARBA"/>
</dbReference>
<dbReference type="PANTHER" id="PTHR22812">
    <property type="entry name" value="CHROMOBOX PROTEIN"/>
    <property type="match status" value="1"/>
</dbReference>
<dbReference type="InterPro" id="IPR016197">
    <property type="entry name" value="Chromo-like_dom_sf"/>
</dbReference>
<evidence type="ECO:0000256" key="1">
    <source>
        <dbReference type="ARBA" id="ARBA00004123"/>
    </source>
</evidence>
<evidence type="ECO:0000256" key="2">
    <source>
        <dbReference type="ARBA" id="ARBA00023242"/>
    </source>
</evidence>
<sequence length="906" mass="101295">MGRKEKEDDFFVEVLLRARVILEEDGSPGWAYLVKWAGYNEETWEPEAHVEQCERLLRSFWNNIGFDNKDYRVGEEVVPTDEWIEEEQKFFAENYIAKQKKRKRRTRSRSTNSPHPDANEIADNDKEVQQVADELFGSSPPSDSAPEPNEDPHPSRPANNTTNAHVLKKRKVQVESSSDEEPLANTIQPKKIPKKAKKHIVLTQSAAKVERQSLNPQAKIGRLAASEIPVQSAGISTKQRIGQGALAPTKPRELLSNSKFPPRKESVVSKLNFTKKPSQYLFDATAGPSTNHHTQEAQRGPSKPPVTIQRPTYNSPSLPQSNSVRPPLLNTVVTSQAIGSPAIPFTQSPLVNAADMFLQSIMPPQLAAPILESHEEIPIQAVEVMPPKPLARPALPTRMPKAFKWHGELRLISGSQTEICKVQIDNVSVIDGLSFATVLQGVQIIEAAPMYDFADFDESLISVCQPPSQTAQLTFEGDNDKALFSIFLLPIIMDNQLVGQVAFMPNTLYLKSAIANVRAPQPFKAGASLVGAILRYTLSKDFLEHQPKNKEALVKHLPTEDLVLSLDVAKDKRHKFSRVTLHRAVRDLRFPNTLFKYLNDGTNRPYTIWAGHSGYSQPRGDVETRNLQTILDIAGIKKTAVNDSRFVFIHVGALDTVQKLAGYSERRGSKLWVYFYTYGSSVKVDPCLWGVHEIWPCGGIVTFTPAAIARDPIGVRNLIVQVSRHPLWACYVLPVVVGAAATDQCGSRDPLDLLSKKEMLIVQVILQAIEDGNIALLEAPPEKWTSENDGRARWTKDYASLVPPTQAEALTRAMEAYAEMQAQLPKPSDAGAHIITQLSQDLSYMERNPAFIGTYRRYVVIQDERDTDFKHYDGLEWLTIDKFDFQDEFFPKQNVGFPHAAVEQST</sequence>
<dbReference type="InterPro" id="IPR000953">
    <property type="entry name" value="Chromo/chromo_shadow_dom"/>
</dbReference>
<keyword evidence="2" id="KW-0539">Nucleus</keyword>
<dbReference type="AlphaFoldDB" id="A0A8H5ETM9"/>
<dbReference type="CDD" id="cd18968">
    <property type="entry name" value="chromodomain"/>
    <property type="match status" value="1"/>
</dbReference>
<protein>
    <recommendedName>
        <fullName evidence="4">Chromo domain-containing protein</fullName>
    </recommendedName>
</protein>
<dbReference type="SUPFAM" id="SSF54160">
    <property type="entry name" value="Chromo domain-like"/>
    <property type="match status" value="1"/>
</dbReference>
<evidence type="ECO:0000313" key="6">
    <source>
        <dbReference type="Proteomes" id="UP000567179"/>
    </source>
</evidence>